<gene>
    <name evidence="2" type="ORF">QYE76_031388</name>
</gene>
<feature type="compositionally biased region" description="Low complexity" evidence="1">
    <location>
        <begin position="143"/>
        <end position="161"/>
    </location>
</feature>
<proteinExistence type="predicted"/>
<sequence>MVTPRSQEVATVTGGNHRSKAQHENSVDGAEEDDHDGVCPDAAAPRPPLGSEGPAQTPPELGEMEFPPLPSVGMPRVASPPSSAVRREPAQPSRQMFHVGEVVVPLPAEGSLRLAAPPSPTGPALEGSQREIPRVTTDASEIKTSGRSSRGSGKNNTGSSGYEIVTGTERVARPGAVTRIDPGRIASLLLLLGREGASQAGPRIRRFAGSRVLRKGRVPLP</sequence>
<protein>
    <submittedName>
        <fullName evidence="2">Uncharacterized protein</fullName>
    </submittedName>
</protein>
<feature type="compositionally biased region" description="Polar residues" evidence="1">
    <location>
        <begin position="1"/>
        <end position="16"/>
    </location>
</feature>
<comment type="caution">
    <text evidence="2">The sequence shown here is derived from an EMBL/GenBank/DDBJ whole genome shotgun (WGS) entry which is preliminary data.</text>
</comment>
<feature type="region of interest" description="Disordered" evidence="1">
    <location>
        <begin position="111"/>
        <end position="166"/>
    </location>
</feature>
<dbReference type="AlphaFoldDB" id="A0AAD8VK59"/>
<feature type="region of interest" description="Disordered" evidence="1">
    <location>
        <begin position="1"/>
        <end position="93"/>
    </location>
</feature>
<evidence type="ECO:0000313" key="2">
    <source>
        <dbReference type="EMBL" id="KAK1607715.1"/>
    </source>
</evidence>
<dbReference type="EMBL" id="JAUUTY010000007">
    <property type="protein sequence ID" value="KAK1607715.1"/>
    <property type="molecule type" value="Genomic_DNA"/>
</dbReference>
<organism evidence="2 3">
    <name type="scientific">Lolium multiflorum</name>
    <name type="common">Italian ryegrass</name>
    <name type="synonym">Lolium perenne subsp. multiflorum</name>
    <dbReference type="NCBI Taxonomy" id="4521"/>
    <lineage>
        <taxon>Eukaryota</taxon>
        <taxon>Viridiplantae</taxon>
        <taxon>Streptophyta</taxon>
        <taxon>Embryophyta</taxon>
        <taxon>Tracheophyta</taxon>
        <taxon>Spermatophyta</taxon>
        <taxon>Magnoliopsida</taxon>
        <taxon>Liliopsida</taxon>
        <taxon>Poales</taxon>
        <taxon>Poaceae</taxon>
        <taxon>BOP clade</taxon>
        <taxon>Pooideae</taxon>
        <taxon>Poodae</taxon>
        <taxon>Poeae</taxon>
        <taxon>Poeae Chloroplast Group 2 (Poeae type)</taxon>
        <taxon>Loliodinae</taxon>
        <taxon>Loliinae</taxon>
        <taxon>Lolium</taxon>
    </lineage>
</organism>
<evidence type="ECO:0000256" key="1">
    <source>
        <dbReference type="SAM" id="MobiDB-lite"/>
    </source>
</evidence>
<reference evidence="2" key="1">
    <citation type="submission" date="2023-07" db="EMBL/GenBank/DDBJ databases">
        <title>A chromosome-level genome assembly of Lolium multiflorum.</title>
        <authorList>
            <person name="Chen Y."/>
            <person name="Copetti D."/>
            <person name="Kolliker R."/>
            <person name="Studer B."/>
        </authorList>
    </citation>
    <scope>NUCLEOTIDE SEQUENCE</scope>
    <source>
        <strain evidence="2">02402/16</strain>
        <tissue evidence="2">Leaf</tissue>
    </source>
</reference>
<accession>A0AAD8VK59</accession>
<evidence type="ECO:0000313" key="3">
    <source>
        <dbReference type="Proteomes" id="UP001231189"/>
    </source>
</evidence>
<keyword evidence="3" id="KW-1185">Reference proteome</keyword>
<name>A0AAD8VK59_LOLMU</name>
<dbReference type="Proteomes" id="UP001231189">
    <property type="component" value="Unassembled WGS sequence"/>
</dbReference>